<name>A0A452ZNM6_AEGTS</name>
<dbReference type="GO" id="GO:0008171">
    <property type="term" value="F:O-methyltransferase activity"/>
    <property type="evidence" value="ECO:0007669"/>
    <property type="project" value="InterPro"/>
</dbReference>
<protein>
    <recommendedName>
        <fullName evidence="5">O-methyltransferase C-terminal domain-containing protein</fullName>
    </recommendedName>
</protein>
<dbReference type="SUPFAM" id="SSF53335">
    <property type="entry name" value="S-adenosyl-L-methionine-dependent methyltransferases"/>
    <property type="match status" value="1"/>
</dbReference>
<keyword evidence="2" id="KW-0808">Transferase</keyword>
<reference evidence="7" key="1">
    <citation type="journal article" date="2014" name="Science">
        <title>Ancient hybridizations among the ancestral genomes of bread wheat.</title>
        <authorList>
            <consortium name="International Wheat Genome Sequencing Consortium,"/>
            <person name="Marcussen T."/>
            <person name="Sandve S.R."/>
            <person name="Heier L."/>
            <person name="Spannagl M."/>
            <person name="Pfeifer M."/>
            <person name="Jakobsen K.S."/>
            <person name="Wulff B.B."/>
            <person name="Steuernagel B."/>
            <person name="Mayer K.F."/>
            <person name="Olsen O.A."/>
        </authorList>
    </citation>
    <scope>NUCLEOTIDE SEQUENCE [LARGE SCALE GENOMIC DNA]</scope>
    <source>
        <strain evidence="7">cv. AL8/78</strain>
    </source>
</reference>
<dbReference type="Gramene" id="AET1Gv20859600.2">
    <property type="protein sequence ID" value="AET1Gv20859600.2"/>
    <property type="gene ID" value="AET1Gv20859600"/>
</dbReference>
<sequence>VFPAEKTGASGGSRQPGSREADGHHRCRHGRVRGRGGVHVRVSAGVIVHPADDAQERHRAGPARDPGGWLRRRQGDVPGRGSSEAAVHGQSGRAGHGGPHAAAAGLVRRRVVRGGGGGRWRAGGRLGRRYSPAPVCKWLTPDEDGVSVAALALMNQDKVVMESWYYLKESVLNGGTPFNKAHGMSAFEYLAKDTRFNRVFNEGMKSHSIIITRKLLEFYNGFDRVGTLIDIGGGIGATLHAITTKYPSIRGINFDLPHVASEAPPFPRVTHVGGDMFQKVPSGDMILMKWILHDWSDEHCMTLLKNCYDALPAHGKVVVIECILPEKENPNATPRALFHVDMIMLAQNPGGKERYEREFRKLAMGAGFTDINTTYIYAEAWAIELTK</sequence>
<dbReference type="STRING" id="200361.A0A452ZNM6"/>
<keyword evidence="1" id="KW-0489">Methyltransferase</keyword>
<reference evidence="7" key="2">
    <citation type="journal article" date="2017" name="Nat. Plants">
        <title>The Aegilops tauschii genome reveals multiple impacts of transposons.</title>
        <authorList>
            <person name="Zhao G."/>
            <person name="Zou C."/>
            <person name="Li K."/>
            <person name="Wang K."/>
            <person name="Li T."/>
            <person name="Gao L."/>
            <person name="Zhang X."/>
            <person name="Wang H."/>
            <person name="Yang Z."/>
            <person name="Liu X."/>
            <person name="Jiang W."/>
            <person name="Mao L."/>
            <person name="Kong X."/>
            <person name="Jiao Y."/>
            <person name="Jia J."/>
        </authorList>
    </citation>
    <scope>NUCLEOTIDE SEQUENCE [LARGE SCALE GENOMIC DNA]</scope>
    <source>
        <strain evidence="7">cv. AL8/78</strain>
    </source>
</reference>
<evidence type="ECO:0000256" key="3">
    <source>
        <dbReference type="ARBA" id="ARBA00022691"/>
    </source>
</evidence>
<dbReference type="CDD" id="cd02440">
    <property type="entry name" value="AdoMet_MTases"/>
    <property type="match status" value="1"/>
</dbReference>
<feature type="compositionally biased region" description="Basic and acidic residues" evidence="4">
    <location>
        <begin position="50"/>
        <end position="59"/>
    </location>
</feature>
<keyword evidence="7" id="KW-1185">Reference proteome</keyword>
<proteinExistence type="predicted"/>
<reference evidence="6" key="3">
    <citation type="journal article" date="2017" name="Nature">
        <title>Genome sequence of the progenitor of the wheat D genome Aegilops tauschii.</title>
        <authorList>
            <person name="Luo M.C."/>
            <person name="Gu Y.Q."/>
            <person name="Puiu D."/>
            <person name="Wang H."/>
            <person name="Twardziok S.O."/>
            <person name="Deal K.R."/>
            <person name="Huo N."/>
            <person name="Zhu T."/>
            <person name="Wang L."/>
            <person name="Wang Y."/>
            <person name="McGuire P.E."/>
            <person name="Liu S."/>
            <person name="Long H."/>
            <person name="Ramasamy R.K."/>
            <person name="Rodriguez J.C."/>
            <person name="Van S.L."/>
            <person name="Yuan L."/>
            <person name="Wang Z."/>
            <person name="Xia Z."/>
            <person name="Xiao L."/>
            <person name="Anderson O.D."/>
            <person name="Ouyang S."/>
            <person name="Liang Y."/>
            <person name="Zimin A.V."/>
            <person name="Pertea G."/>
            <person name="Qi P."/>
            <person name="Bennetzen J.L."/>
            <person name="Dai X."/>
            <person name="Dawson M.W."/>
            <person name="Muller H.G."/>
            <person name="Kugler K."/>
            <person name="Rivarola-Duarte L."/>
            <person name="Spannagl M."/>
            <person name="Mayer K.F.X."/>
            <person name="Lu F.H."/>
            <person name="Bevan M.W."/>
            <person name="Leroy P."/>
            <person name="Li P."/>
            <person name="You F.M."/>
            <person name="Sun Q."/>
            <person name="Liu Z."/>
            <person name="Lyons E."/>
            <person name="Wicker T."/>
            <person name="Salzberg S.L."/>
            <person name="Devos K.M."/>
            <person name="Dvorak J."/>
        </authorList>
    </citation>
    <scope>NUCLEOTIDE SEQUENCE [LARGE SCALE GENOMIC DNA]</scope>
    <source>
        <strain evidence="6">cv. AL8/78</strain>
    </source>
</reference>
<dbReference type="InterPro" id="IPR016461">
    <property type="entry name" value="COMT-like"/>
</dbReference>
<reference evidence="6" key="5">
    <citation type="journal article" date="2021" name="G3 (Bethesda)">
        <title>Aegilops tauschii genome assembly Aet v5.0 features greater sequence contiguity and improved annotation.</title>
        <authorList>
            <person name="Wang L."/>
            <person name="Zhu T."/>
            <person name="Rodriguez J.C."/>
            <person name="Deal K.R."/>
            <person name="Dubcovsky J."/>
            <person name="McGuire P.E."/>
            <person name="Lux T."/>
            <person name="Spannagl M."/>
            <person name="Mayer K.F.X."/>
            <person name="Baldrich P."/>
            <person name="Meyers B.C."/>
            <person name="Huo N."/>
            <person name="Gu Y.Q."/>
            <person name="Zhou H."/>
            <person name="Devos K.M."/>
            <person name="Bennetzen J.L."/>
            <person name="Unver T."/>
            <person name="Budak H."/>
            <person name="Gulick P.J."/>
            <person name="Galiba G."/>
            <person name="Kalapos B."/>
            <person name="Nelson D.R."/>
            <person name="Li P."/>
            <person name="You F.M."/>
            <person name="Luo M.C."/>
            <person name="Dvorak J."/>
        </authorList>
    </citation>
    <scope>NUCLEOTIDE SEQUENCE [LARGE SCALE GENOMIC DNA]</scope>
    <source>
        <strain evidence="6">cv. AL8/78</strain>
    </source>
</reference>
<feature type="domain" description="O-methyltransferase C-terminal" evidence="5">
    <location>
        <begin position="164"/>
        <end position="368"/>
    </location>
</feature>
<dbReference type="InterPro" id="IPR001077">
    <property type="entry name" value="COMT_C"/>
</dbReference>
<accession>A0A452ZNM6</accession>
<evidence type="ECO:0000256" key="2">
    <source>
        <dbReference type="ARBA" id="ARBA00022679"/>
    </source>
</evidence>
<organism evidence="6 7">
    <name type="scientific">Aegilops tauschii subsp. strangulata</name>
    <name type="common">Goatgrass</name>
    <dbReference type="NCBI Taxonomy" id="200361"/>
    <lineage>
        <taxon>Eukaryota</taxon>
        <taxon>Viridiplantae</taxon>
        <taxon>Streptophyta</taxon>
        <taxon>Embryophyta</taxon>
        <taxon>Tracheophyta</taxon>
        <taxon>Spermatophyta</taxon>
        <taxon>Magnoliopsida</taxon>
        <taxon>Liliopsida</taxon>
        <taxon>Poales</taxon>
        <taxon>Poaceae</taxon>
        <taxon>BOP clade</taxon>
        <taxon>Pooideae</taxon>
        <taxon>Triticodae</taxon>
        <taxon>Triticeae</taxon>
        <taxon>Triticinae</taxon>
        <taxon>Aegilops</taxon>
    </lineage>
</organism>
<reference evidence="6" key="4">
    <citation type="submission" date="2019-03" db="UniProtKB">
        <authorList>
            <consortium name="EnsemblPlants"/>
        </authorList>
    </citation>
    <scope>IDENTIFICATION</scope>
</reference>
<evidence type="ECO:0000313" key="6">
    <source>
        <dbReference type="EnsemblPlants" id="AET1Gv20859600.2"/>
    </source>
</evidence>
<dbReference type="FunFam" id="3.40.50.150:FF:000061">
    <property type="entry name" value="Caffeic acid O-methyltransferase"/>
    <property type="match status" value="1"/>
</dbReference>
<dbReference type="EnsemblPlants" id="AET1Gv20859600.2">
    <property type="protein sequence ID" value="AET1Gv20859600.2"/>
    <property type="gene ID" value="AET1Gv20859600"/>
</dbReference>
<dbReference type="GO" id="GO:0032259">
    <property type="term" value="P:methylation"/>
    <property type="evidence" value="ECO:0007669"/>
    <property type="project" value="UniProtKB-KW"/>
</dbReference>
<dbReference type="Pfam" id="PF00891">
    <property type="entry name" value="Methyltransf_2"/>
    <property type="match status" value="1"/>
</dbReference>
<evidence type="ECO:0000313" key="7">
    <source>
        <dbReference type="Proteomes" id="UP000015105"/>
    </source>
</evidence>
<feature type="region of interest" description="Disordered" evidence="4">
    <location>
        <begin position="1"/>
        <end position="105"/>
    </location>
</feature>
<keyword evidence="3" id="KW-0949">S-adenosyl-L-methionine</keyword>
<feature type="compositionally biased region" description="Basic residues" evidence="4">
    <location>
        <begin position="25"/>
        <end position="38"/>
    </location>
</feature>
<evidence type="ECO:0000256" key="4">
    <source>
        <dbReference type="SAM" id="MobiDB-lite"/>
    </source>
</evidence>
<dbReference type="Gene3D" id="3.40.50.150">
    <property type="entry name" value="Vaccinia Virus protein VP39"/>
    <property type="match status" value="1"/>
</dbReference>
<evidence type="ECO:0000259" key="5">
    <source>
        <dbReference type="Pfam" id="PF00891"/>
    </source>
</evidence>
<dbReference type="PROSITE" id="PS51683">
    <property type="entry name" value="SAM_OMT_II"/>
    <property type="match status" value="1"/>
</dbReference>
<dbReference type="InterPro" id="IPR029063">
    <property type="entry name" value="SAM-dependent_MTases_sf"/>
</dbReference>
<dbReference type="PANTHER" id="PTHR11746">
    <property type="entry name" value="O-METHYLTRANSFERASE"/>
    <property type="match status" value="1"/>
</dbReference>
<dbReference type="Proteomes" id="UP000015105">
    <property type="component" value="Chromosome 1D"/>
</dbReference>
<evidence type="ECO:0000256" key="1">
    <source>
        <dbReference type="ARBA" id="ARBA00022603"/>
    </source>
</evidence>
<dbReference type="AlphaFoldDB" id="A0A452ZNM6"/>